<proteinExistence type="predicted"/>
<keyword evidence="3" id="KW-1185">Reference proteome</keyword>
<evidence type="ECO:0000313" key="3">
    <source>
        <dbReference type="Proteomes" id="UP000008383"/>
    </source>
</evidence>
<dbReference type="HOGENOM" id="CLU_1566708_0_0_1"/>
<dbReference type="EMBL" id="ACYE01000501">
    <property type="protein sequence ID" value="EFE37361.1"/>
    <property type="molecule type" value="Genomic_DNA"/>
</dbReference>
<feature type="compositionally biased region" description="Basic residues" evidence="1">
    <location>
        <begin position="158"/>
        <end position="171"/>
    </location>
</feature>
<organism evidence="2 3">
    <name type="scientific">Trichophyton verrucosum (strain HKI 0517)</name>
    <dbReference type="NCBI Taxonomy" id="663202"/>
    <lineage>
        <taxon>Eukaryota</taxon>
        <taxon>Fungi</taxon>
        <taxon>Dikarya</taxon>
        <taxon>Ascomycota</taxon>
        <taxon>Pezizomycotina</taxon>
        <taxon>Eurotiomycetes</taxon>
        <taxon>Eurotiomycetidae</taxon>
        <taxon>Onygenales</taxon>
        <taxon>Arthrodermataceae</taxon>
        <taxon>Trichophyton</taxon>
    </lineage>
</organism>
<feature type="compositionally biased region" description="Basic and acidic residues" evidence="1">
    <location>
        <begin position="74"/>
        <end position="103"/>
    </location>
</feature>
<feature type="compositionally biased region" description="Basic and acidic residues" evidence="1">
    <location>
        <begin position="135"/>
        <end position="157"/>
    </location>
</feature>
<accession>D4DLB0</accession>
<comment type="caution">
    <text evidence="2">The sequence shown here is derived from an EMBL/GenBank/DDBJ whole genome shotgun (WGS) entry which is preliminary data.</text>
</comment>
<name>D4DLB0_TRIVH</name>
<dbReference type="GeneID" id="9579136"/>
<gene>
    <name evidence="2" type="ORF">TRV_07984</name>
</gene>
<dbReference type="KEGG" id="tve:TRV_07984"/>
<feature type="compositionally biased region" description="Basic residues" evidence="1">
    <location>
        <begin position="39"/>
        <end position="50"/>
    </location>
</feature>
<protein>
    <submittedName>
        <fullName evidence="2">Uncharacterized protein</fullName>
    </submittedName>
</protein>
<sequence>QQQQQQQEEQQEEEEEEEEEGEKRRSRESQGGVFGERRREKRQQKRKKKGWSVSAGATKRYLGSHSSLGRKKGRKEEKKDDDVDDKDERARQRRQTDGDGGREGRRRTRLEDGVAVSGTCPPLSPPKQRTASKVQRAECRPGHPVRPAEDGHQDTKQTRNKRARGKRQPDE</sequence>
<feature type="compositionally biased region" description="Acidic residues" evidence="1">
    <location>
        <begin position="9"/>
        <end position="20"/>
    </location>
</feature>
<dbReference type="RefSeq" id="XP_003018006.1">
    <property type="nucleotide sequence ID" value="XM_003017960.1"/>
</dbReference>
<reference evidence="3" key="1">
    <citation type="journal article" date="2011" name="Genome Biol.">
        <title>Comparative and functional genomics provide insights into the pathogenicity of dermatophytic fungi.</title>
        <authorList>
            <person name="Burmester A."/>
            <person name="Shelest E."/>
            <person name="Gloeckner G."/>
            <person name="Heddergott C."/>
            <person name="Schindler S."/>
            <person name="Staib P."/>
            <person name="Heidel A."/>
            <person name="Felder M."/>
            <person name="Petzold A."/>
            <person name="Szafranski K."/>
            <person name="Feuermann M."/>
            <person name="Pedruzzi I."/>
            <person name="Priebe S."/>
            <person name="Groth M."/>
            <person name="Winkler R."/>
            <person name="Li W."/>
            <person name="Kniemeyer O."/>
            <person name="Schroeckh V."/>
            <person name="Hertweck C."/>
            <person name="Hube B."/>
            <person name="White T.C."/>
            <person name="Platzer M."/>
            <person name="Guthke R."/>
            <person name="Heitman J."/>
            <person name="Woestemeyer J."/>
            <person name="Zipfel P.F."/>
            <person name="Monod M."/>
            <person name="Brakhage A.A."/>
        </authorList>
    </citation>
    <scope>NUCLEOTIDE SEQUENCE [LARGE SCALE GENOMIC DNA]</scope>
    <source>
        <strain evidence="3">HKI 0517</strain>
    </source>
</reference>
<feature type="non-terminal residue" evidence="2">
    <location>
        <position position="1"/>
    </location>
</feature>
<evidence type="ECO:0000313" key="2">
    <source>
        <dbReference type="EMBL" id="EFE37361.1"/>
    </source>
</evidence>
<dbReference type="AlphaFoldDB" id="D4DLB0"/>
<feature type="region of interest" description="Disordered" evidence="1">
    <location>
        <begin position="1"/>
        <end position="171"/>
    </location>
</feature>
<dbReference type="Proteomes" id="UP000008383">
    <property type="component" value="Unassembled WGS sequence"/>
</dbReference>
<evidence type="ECO:0000256" key="1">
    <source>
        <dbReference type="SAM" id="MobiDB-lite"/>
    </source>
</evidence>